<sequence length="343" mass="36449">MDLPLVWFAIVGLMFVAYFMLDGFDFGVGLSLPILGRTDGERRRIINAIGPVWDLNETWVIVAGAALFAAFPEWYATMFSGFFHALVVLLLGLIVRAVSFEFRHQRDSARWRAGWDACIVAGSAIPAVIWGVAFANLAQGVPMEPHQGGALVTGGLLALLSPYALLGGATTLVLFLAHGTVFLSLKTDGELKASAHRLAGRALLGALVLAALFLGWTVVQHPSPLVVVLAVLAAVTLAGAWLANRAERDGRAFALTAATVALAVGTLLATLLVREGGPFVMPASNPAGDFVGLTVANASSSPYTLEVMTWAAVFSLPVIAAYQIWTYWVFRKRITADHVGAAH</sequence>
<keyword evidence="11 12" id="KW-0472">Membrane</keyword>
<dbReference type="PIRSF" id="PIRSF000267">
    <property type="entry name" value="Cyt_oxidse_sub2"/>
    <property type="match status" value="1"/>
</dbReference>
<keyword evidence="4" id="KW-1003">Cell membrane</keyword>
<evidence type="ECO:0000256" key="9">
    <source>
        <dbReference type="ARBA" id="ARBA00022989"/>
    </source>
</evidence>
<keyword evidence="7" id="KW-0479">Metal-binding</keyword>
<dbReference type="EMBL" id="BMLM01000001">
    <property type="protein sequence ID" value="GGN82752.1"/>
    <property type="molecule type" value="Genomic_DNA"/>
</dbReference>
<keyword evidence="10" id="KW-0408">Iron</keyword>
<evidence type="ECO:0000256" key="3">
    <source>
        <dbReference type="ARBA" id="ARBA00022448"/>
    </source>
</evidence>
<feature type="transmembrane region" description="Helical" evidence="12">
    <location>
        <begin position="225"/>
        <end position="243"/>
    </location>
</feature>
<evidence type="ECO:0000256" key="2">
    <source>
        <dbReference type="ARBA" id="ARBA00007543"/>
    </source>
</evidence>
<feature type="transmembrane region" description="Helical" evidence="12">
    <location>
        <begin position="155"/>
        <end position="177"/>
    </location>
</feature>
<evidence type="ECO:0000256" key="4">
    <source>
        <dbReference type="ARBA" id="ARBA00022475"/>
    </source>
</evidence>
<organism evidence="13 14">
    <name type="scientific">Agrococcus terreus</name>
    <dbReference type="NCBI Taxonomy" id="574649"/>
    <lineage>
        <taxon>Bacteria</taxon>
        <taxon>Bacillati</taxon>
        <taxon>Actinomycetota</taxon>
        <taxon>Actinomycetes</taxon>
        <taxon>Micrococcales</taxon>
        <taxon>Microbacteriaceae</taxon>
        <taxon>Agrococcus</taxon>
    </lineage>
</organism>
<evidence type="ECO:0000256" key="1">
    <source>
        <dbReference type="ARBA" id="ARBA00004651"/>
    </source>
</evidence>
<dbReference type="RefSeq" id="WP_188717219.1">
    <property type="nucleotide sequence ID" value="NZ_BAABBD010000002.1"/>
</dbReference>
<evidence type="ECO:0000256" key="8">
    <source>
        <dbReference type="ARBA" id="ARBA00022982"/>
    </source>
</evidence>
<keyword evidence="3" id="KW-0813">Transport</keyword>
<evidence type="ECO:0000313" key="13">
    <source>
        <dbReference type="EMBL" id="GGN82752.1"/>
    </source>
</evidence>
<keyword evidence="8" id="KW-0249">Electron transport</keyword>
<dbReference type="PANTHER" id="PTHR43141">
    <property type="entry name" value="CYTOCHROME BD2 SUBUNIT II"/>
    <property type="match status" value="1"/>
</dbReference>
<feature type="transmembrane region" description="Helical" evidence="12">
    <location>
        <begin position="6"/>
        <end position="35"/>
    </location>
</feature>
<dbReference type="NCBIfam" id="TIGR00203">
    <property type="entry name" value="cydB"/>
    <property type="match status" value="1"/>
</dbReference>
<proteinExistence type="inferred from homology"/>
<dbReference type="InterPro" id="IPR003317">
    <property type="entry name" value="Cyt-d_oxidase_su2"/>
</dbReference>
<feature type="transmembrane region" description="Helical" evidence="12">
    <location>
        <begin position="114"/>
        <end position="135"/>
    </location>
</feature>
<feature type="transmembrane region" description="Helical" evidence="12">
    <location>
        <begin position="307"/>
        <end position="330"/>
    </location>
</feature>
<evidence type="ECO:0000313" key="14">
    <source>
        <dbReference type="Proteomes" id="UP000626982"/>
    </source>
</evidence>
<feature type="transmembrane region" description="Helical" evidence="12">
    <location>
        <begin position="82"/>
        <end position="102"/>
    </location>
</feature>
<dbReference type="Pfam" id="PF02322">
    <property type="entry name" value="Cyt_bd_oxida_II"/>
    <property type="match status" value="1"/>
</dbReference>
<evidence type="ECO:0000256" key="12">
    <source>
        <dbReference type="SAM" id="Phobius"/>
    </source>
</evidence>
<gene>
    <name evidence="13" type="primary">cydB</name>
    <name evidence="13" type="ORF">GCM10010968_12850</name>
</gene>
<comment type="subcellular location">
    <subcellularLocation>
        <location evidence="1">Cell membrane</location>
        <topology evidence="1">Multi-pass membrane protein</topology>
    </subcellularLocation>
</comment>
<feature type="transmembrane region" description="Helical" evidence="12">
    <location>
        <begin position="198"/>
        <end position="219"/>
    </location>
</feature>
<dbReference type="Proteomes" id="UP000626982">
    <property type="component" value="Unassembled WGS sequence"/>
</dbReference>
<keyword evidence="5" id="KW-0349">Heme</keyword>
<reference evidence="14" key="1">
    <citation type="journal article" date="2019" name="Int. J. Syst. Evol. Microbiol.">
        <title>The Global Catalogue of Microorganisms (GCM) 10K type strain sequencing project: providing services to taxonomists for standard genome sequencing and annotation.</title>
        <authorList>
            <consortium name="The Broad Institute Genomics Platform"/>
            <consortium name="The Broad Institute Genome Sequencing Center for Infectious Disease"/>
            <person name="Wu L."/>
            <person name="Ma J."/>
        </authorList>
    </citation>
    <scope>NUCLEOTIDE SEQUENCE [LARGE SCALE GENOMIC DNA]</scope>
    <source>
        <strain evidence="14">CGMCC 1.6960</strain>
    </source>
</reference>
<evidence type="ECO:0000256" key="7">
    <source>
        <dbReference type="ARBA" id="ARBA00022723"/>
    </source>
</evidence>
<protein>
    <submittedName>
        <fullName evidence="13">Cytochrome c oxidase assembly protein</fullName>
    </submittedName>
</protein>
<evidence type="ECO:0000256" key="11">
    <source>
        <dbReference type="ARBA" id="ARBA00023136"/>
    </source>
</evidence>
<evidence type="ECO:0000256" key="5">
    <source>
        <dbReference type="ARBA" id="ARBA00022617"/>
    </source>
</evidence>
<feature type="transmembrane region" description="Helical" evidence="12">
    <location>
        <begin position="252"/>
        <end position="273"/>
    </location>
</feature>
<keyword evidence="9 12" id="KW-1133">Transmembrane helix</keyword>
<feature type="transmembrane region" description="Helical" evidence="12">
    <location>
        <begin position="56"/>
        <end position="76"/>
    </location>
</feature>
<keyword evidence="14" id="KW-1185">Reference proteome</keyword>
<evidence type="ECO:0000256" key="10">
    <source>
        <dbReference type="ARBA" id="ARBA00023004"/>
    </source>
</evidence>
<evidence type="ECO:0000256" key="6">
    <source>
        <dbReference type="ARBA" id="ARBA00022692"/>
    </source>
</evidence>
<name>A0ABQ2KI67_9MICO</name>
<keyword evidence="6 12" id="KW-0812">Transmembrane</keyword>
<comment type="similarity">
    <text evidence="2">Belongs to the cytochrome ubiquinol oxidase subunit 2 family.</text>
</comment>
<accession>A0ABQ2KI67</accession>
<comment type="caution">
    <text evidence="13">The sequence shown here is derived from an EMBL/GenBank/DDBJ whole genome shotgun (WGS) entry which is preliminary data.</text>
</comment>
<dbReference type="PANTHER" id="PTHR43141:SF5">
    <property type="entry name" value="CYTOCHROME BD-I UBIQUINOL OXIDASE SUBUNIT 2"/>
    <property type="match status" value="1"/>
</dbReference>